<accession>A0A6D2HVR8</accession>
<reference evidence="3" key="1">
    <citation type="submission" date="2020-01" db="EMBL/GenBank/DDBJ databases">
        <authorList>
            <person name="Mishra B."/>
        </authorList>
    </citation>
    <scope>NUCLEOTIDE SEQUENCE [LARGE SCALE GENOMIC DNA]</scope>
</reference>
<dbReference type="PANTHER" id="PTHR31973:SF187">
    <property type="entry name" value="MUTATOR TRANSPOSASE MUDRA PROTEIN"/>
    <property type="match status" value="1"/>
</dbReference>
<evidence type="ECO:0000313" key="4">
    <source>
        <dbReference type="Proteomes" id="UP000467841"/>
    </source>
</evidence>
<organism evidence="3 4">
    <name type="scientific">Microthlaspi erraticum</name>
    <dbReference type="NCBI Taxonomy" id="1685480"/>
    <lineage>
        <taxon>Eukaryota</taxon>
        <taxon>Viridiplantae</taxon>
        <taxon>Streptophyta</taxon>
        <taxon>Embryophyta</taxon>
        <taxon>Tracheophyta</taxon>
        <taxon>Spermatophyta</taxon>
        <taxon>Magnoliopsida</taxon>
        <taxon>eudicotyledons</taxon>
        <taxon>Gunneridae</taxon>
        <taxon>Pentapetalae</taxon>
        <taxon>rosids</taxon>
        <taxon>malvids</taxon>
        <taxon>Brassicales</taxon>
        <taxon>Brassicaceae</taxon>
        <taxon>Coluteocarpeae</taxon>
        <taxon>Microthlaspi</taxon>
    </lineage>
</organism>
<protein>
    <recommendedName>
        <fullName evidence="2">MULE transposase domain-containing protein</fullName>
    </recommendedName>
</protein>
<dbReference type="EMBL" id="CACVBM020000577">
    <property type="protein sequence ID" value="CAA7021065.1"/>
    <property type="molecule type" value="Genomic_DNA"/>
</dbReference>
<evidence type="ECO:0000313" key="3">
    <source>
        <dbReference type="EMBL" id="CAA7021065.1"/>
    </source>
</evidence>
<dbReference type="Proteomes" id="UP000467841">
    <property type="component" value="Unassembled WGS sequence"/>
</dbReference>
<feature type="compositionally biased region" description="Basic and acidic residues" evidence="1">
    <location>
        <begin position="17"/>
        <end position="46"/>
    </location>
</feature>
<dbReference type="InterPro" id="IPR018289">
    <property type="entry name" value="MULE_transposase_dom"/>
</dbReference>
<feature type="domain" description="MULE transposase" evidence="2">
    <location>
        <begin position="280"/>
        <end position="362"/>
    </location>
</feature>
<dbReference type="Pfam" id="PF10551">
    <property type="entry name" value="MULE"/>
    <property type="match status" value="1"/>
</dbReference>
<proteinExistence type="predicted"/>
<comment type="caution">
    <text evidence="3">The sequence shown here is derived from an EMBL/GenBank/DDBJ whole genome shotgun (WGS) entry which is preliminary data.</text>
</comment>
<feature type="region of interest" description="Disordered" evidence="1">
    <location>
        <begin position="1"/>
        <end position="80"/>
    </location>
</feature>
<dbReference type="AlphaFoldDB" id="A0A6D2HVR8"/>
<feature type="compositionally biased region" description="Basic and acidic residues" evidence="1">
    <location>
        <begin position="59"/>
        <end position="78"/>
    </location>
</feature>
<evidence type="ECO:0000259" key="2">
    <source>
        <dbReference type="Pfam" id="PF10551"/>
    </source>
</evidence>
<keyword evidence="4" id="KW-1185">Reference proteome</keyword>
<name>A0A6D2HVR8_9BRAS</name>
<dbReference type="OrthoDB" id="1888602at2759"/>
<sequence length="374" mass="43676">MEWHDVLILEDEYDSDGESRRERSDYEIEKAIQEFEDEPRVRHDEYPDTESDEEEKEEYENGEHEHGQRNPKRSEPKRGAGNLLEGQEFINGVVFKEAVLDHALKTARNIKQCRYDKDQIAFNCGGKNCKWYVYCSISGKISKWQVKVYRNIHIFDVNGECEMLKVPVIARLFLHKIRDEPEYFMPMKIEEMIKSCFRIVVSRAQCQAARNEALKWIRREYEEQFSRLRDYGAEILESNPGSSVDIDCIKNTEGLDVFNRLYVCFDIIRRKWKHTCRLIIGVDGTFLKSTISGQLLVALGRDADNAIYPIAWGIVRVENTDNWLWFMNKIKFDLGLEDGDNYILASDRQKGLISAAKKTLPKNIECVLDTSMET</sequence>
<gene>
    <name evidence="3" type="ORF">MERR_LOCUS8300</name>
</gene>
<evidence type="ECO:0000256" key="1">
    <source>
        <dbReference type="SAM" id="MobiDB-lite"/>
    </source>
</evidence>
<feature type="compositionally biased region" description="Acidic residues" evidence="1">
    <location>
        <begin position="47"/>
        <end position="58"/>
    </location>
</feature>
<dbReference type="PANTHER" id="PTHR31973">
    <property type="entry name" value="POLYPROTEIN, PUTATIVE-RELATED"/>
    <property type="match status" value="1"/>
</dbReference>